<protein>
    <submittedName>
        <fullName evidence="1">Uncharacterized protein</fullName>
    </submittedName>
</protein>
<dbReference type="InterPro" id="IPR049065">
    <property type="entry name" value="Nakanori"/>
</dbReference>
<evidence type="ECO:0000313" key="2">
    <source>
        <dbReference type="Proteomes" id="UP000796880"/>
    </source>
</evidence>
<dbReference type="Pfam" id="PF21230">
    <property type="entry name" value="Nakanori"/>
    <property type="match status" value="1"/>
</dbReference>
<evidence type="ECO:0000313" key="1">
    <source>
        <dbReference type="EMBL" id="KAF3447070.1"/>
    </source>
</evidence>
<proteinExistence type="predicted"/>
<organism evidence="1 2">
    <name type="scientific">Rhamnella rubrinervis</name>
    <dbReference type="NCBI Taxonomy" id="2594499"/>
    <lineage>
        <taxon>Eukaryota</taxon>
        <taxon>Viridiplantae</taxon>
        <taxon>Streptophyta</taxon>
        <taxon>Embryophyta</taxon>
        <taxon>Tracheophyta</taxon>
        <taxon>Spermatophyta</taxon>
        <taxon>Magnoliopsida</taxon>
        <taxon>eudicotyledons</taxon>
        <taxon>Gunneridae</taxon>
        <taxon>Pentapetalae</taxon>
        <taxon>rosids</taxon>
        <taxon>fabids</taxon>
        <taxon>Rosales</taxon>
        <taxon>Rhamnaceae</taxon>
        <taxon>rhamnoid group</taxon>
        <taxon>Rhamneae</taxon>
        <taxon>Rhamnella</taxon>
    </lineage>
</organism>
<reference evidence="1" key="1">
    <citation type="submission" date="2020-03" db="EMBL/GenBank/DDBJ databases">
        <title>A high-quality chromosome-level genome assembly of a woody plant with both climbing and erect habits, Rhamnella rubrinervis.</title>
        <authorList>
            <person name="Lu Z."/>
            <person name="Yang Y."/>
            <person name="Zhu X."/>
            <person name="Sun Y."/>
        </authorList>
    </citation>
    <scope>NUCLEOTIDE SEQUENCE</scope>
    <source>
        <strain evidence="1">BYM</strain>
        <tissue evidence="1">Leaf</tissue>
    </source>
</reference>
<name>A0A8K0H7E5_9ROSA</name>
<accession>A0A8K0H7E5</accession>
<comment type="caution">
    <text evidence="1">The sequence shown here is derived from an EMBL/GenBank/DDBJ whole genome shotgun (WGS) entry which is preliminary data.</text>
</comment>
<dbReference type="PANTHER" id="PTHR36482:SF5">
    <property type="entry name" value="23 KDA JASMONATE-INDUCED PROTEIN-LIKE"/>
    <property type="match status" value="1"/>
</dbReference>
<dbReference type="InterPro" id="IPR053085">
    <property type="entry name" value="Jasmonate-induced_protein"/>
</dbReference>
<sequence>MASKEAREAVEQQRWRSCTLGLIYNATGNTITHVRSQAMNKLENGQWGVFYMSVALQEVDPLGPSYRGKDKTGTDYDRMLAWYNPLSQTPNAVYTEIREPRHYERTSEES</sequence>
<dbReference type="Proteomes" id="UP000796880">
    <property type="component" value="Unassembled WGS sequence"/>
</dbReference>
<dbReference type="OrthoDB" id="2617878at2759"/>
<dbReference type="PANTHER" id="PTHR36482">
    <property type="entry name" value="OSJNBA0024J22.15 PROTEIN"/>
    <property type="match status" value="1"/>
</dbReference>
<dbReference type="EMBL" id="VOIH02000005">
    <property type="protein sequence ID" value="KAF3447070.1"/>
    <property type="molecule type" value="Genomic_DNA"/>
</dbReference>
<dbReference type="AlphaFoldDB" id="A0A8K0H7E5"/>
<gene>
    <name evidence="1" type="ORF">FNV43_RR12250</name>
</gene>
<keyword evidence="2" id="KW-1185">Reference proteome</keyword>